<feature type="binding site" evidence="9">
    <location>
        <position position="43"/>
    </location>
    <ligand>
        <name>ATP</name>
        <dbReference type="ChEBI" id="CHEBI:30616"/>
    </ligand>
</feature>
<keyword evidence="14" id="KW-1185">Reference proteome</keyword>
<keyword evidence="3" id="KW-0808">Transferase</keyword>
<evidence type="ECO:0000256" key="1">
    <source>
        <dbReference type="ARBA" id="ARBA00012513"/>
    </source>
</evidence>
<evidence type="ECO:0000256" key="3">
    <source>
        <dbReference type="ARBA" id="ARBA00022679"/>
    </source>
</evidence>
<dbReference type="InterPro" id="IPR011009">
    <property type="entry name" value="Kinase-like_dom_sf"/>
</dbReference>
<comment type="catalytic activity">
    <reaction evidence="8">
        <text>L-seryl-[protein] + ATP = O-phospho-L-seryl-[protein] + ADP + H(+)</text>
        <dbReference type="Rhea" id="RHEA:17989"/>
        <dbReference type="Rhea" id="RHEA-COMP:9863"/>
        <dbReference type="Rhea" id="RHEA-COMP:11604"/>
        <dbReference type="ChEBI" id="CHEBI:15378"/>
        <dbReference type="ChEBI" id="CHEBI:29999"/>
        <dbReference type="ChEBI" id="CHEBI:30616"/>
        <dbReference type="ChEBI" id="CHEBI:83421"/>
        <dbReference type="ChEBI" id="CHEBI:456216"/>
        <dbReference type="EC" id="2.7.11.1"/>
    </reaction>
</comment>
<feature type="compositionally biased region" description="Polar residues" evidence="10">
    <location>
        <begin position="281"/>
        <end position="294"/>
    </location>
</feature>
<dbReference type="PANTHER" id="PTHR24363:SF0">
    <property type="entry name" value="SERINE_THREONINE KINASE LIKE DOMAIN CONTAINING 1"/>
    <property type="match status" value="1"/>
</dbReference>
<dbReference type="PANTHER" id="PTHR24363">
    <property type="entry name" value="SERINE/THREONINE PROTEIN KINASE"/>
    <property type="match status" value="1"/>
</dbReference>
<feature type="transmembrane region" description="Helical" evidence="11">
    <location>
        <begin position="344"/>
        <end position="365"/>
    </location>
</feature>
<evidence type="ECO:0000259" key="12">
    <source>
        <dbReference type="PROSITE" id="PS50011"/>
    </source>
</evidence>
<protein>
    <recommendedName>
        <fullName evidence="1">non-specific serine/threonine protein kinase</fullName>
        <ecNumber evidence="1">2.7.11.1</ecNumber>
    </recommendedName>
</protein>
<comment type="catalytic activity">
    <reaction evidence="7">
        <text>L-threonyl-[protein] + ATP = O-phospho-L-threonyl-[protein] + ADP + H(+)</text>
        <dbReference type="Rhea" id="RHEA:46608"/>
        <dbReference type="Rhea" id="RHEA-COMP:11060"/>
        <dbReference type="Rhea" id="RHEA-COMP:11605"/>
        <dbReference type="ChEBI" id="CHEBI:15378"/>
        <dbReference type="ChEBI" id="CHEBI:30013"/>
        <dbReference type="ChEBI" id="CHEBI:30616"/>
        <dbReference type="ChEBI" id="CHEBI:61977"/>
        <dbReference type="ChEBI" id="CHEBI:456216"/>
        <dbReference type="EC" id="2.7.11.1"/>
    </reaction>
</comment>
<dbReference type="SUPFAM" id="SSF56112">
    <property type="entry name" value="Protein kinase-like (PK-like)"/>
    <property type="match status" value="1"/>
</dbReference>
<gene>
    <name evidence="13" type="ORF">IQ217_18110</name>
</gene>
<dbReference type="PROSITE" id="PS50011">
    <property type="entry name" value="PROTEIN_KINASE_DOM"/>
    <property type="match status" value="1"/>
</dbReference>
<evidence type="ECO:0000256" key="5">
    <source>
        <dbReference type="ARBA" id="ARBA00022777"/>
    </source>
</evidence>
<evidence type="ECO:0000256" key="2">
    <source>
        <dbReference type="ARBA" id="ARBA00022527"/>
    </source>
</evidence>
<name>A0ABR9VZP0_9SYNC</name>
<evidence type="ECO:0000256" key="7">
    <source>
        <dbReference type="ARBA" id="ARBA00047899"/>
    </source>
</evidence>
<dbReference type="RefSeq" id="WP_194021250.1">
    <property type="nucleotide sequence ID" value="NZ_JADEVV010000082.1"/>
</dbReference>
<evidence type="ECO:0000256" key="4">
    <source>
        <dbReference type="ARBA" id="ARBA00022741"/>
    </source>
</evidence>
<evidence type="ECO:0000256" key="8">
    <source>
        <dbReference type="ARBA" id="ARBA00048679"/>
    </source>
</evidence>
<feature type="domain" description="Protein kinase" evidence="12">
    <location>
        <begin position="12"/>
        <end position="277"/>
    </location>
</feature>
<feature type="non-terminal residue" evidence="13">
    <location>
        <position position="448"/>
    </location>
</feature>
<keyword evidence="11" id="KW-1133">Transmembrane helix</keyword>
<evidence type="ECO:0000256" key="6">
    <source>
        <dbReference type="ARBA" id="ARBA00022840"/>
    </source>
</evidence>
<dbReference type="PROSITE" id="PS00107">
    <property type="entry name" value="PROTEIN_KINASE_ATP"/>
    <property type="match status" value="1"/>
</dbReference>
<dbReference type="InterPro" id="IPR017441">
    <property type="entry name" value="Protein_kinase_ATP_BS"/>
</dbReference>
<dbReference type="Gene3D" id="3.30.200.20">
    <property type="entry name" value="Phosphorylase Kinase, domain 1"/>
    <property type="match status" value="1"/>
</dbReference>
<dbReference type="GO" id="GO:0016301">
    <property type="term" value="F:kinase activity"/>
    <property type="evidence" value="ECO:0007669"/>
    <property type="project" value="UniProtKB-KW"/>
</dbReference>
<dbReference type="SMART" id="SM00220">
    <property type="entry name" value="S_TKc"/>
    <property type="match status" value="1"/>
</dbReference>
<dbReference type="Pfam" id="PF00069">
    <property type="entry name" value="Pkinase"/>
    <property type="match status" value="1"/>
</dbReference>
<feature type="region of interest" description="Disordered" evidence="10">
    <location>
        <begin position="281"/>
        <end position="307"/>
    </location>
</feature>
<dbReference type="EC" id="2.7.11.1" evidence="1"/>
<accession>A0ABR9VZP0</accession>
<feature type="region of interest" description="Disordered" evidence="10">
    <location>
        <begin position="366"/>
        <end position="448"/>
    </location>
</feature>
<evidence type="ECO:0000313" key="14">
    <source>
        <dbReference type="Proteomes" id="UP000658720"/>
    </source>
</evidence>
<keyword evidence="2" id="KW-0723">Serine/threonine-protein kinase</keyword>
<keyword evidence="6 9" id="KW-0067">ATP-binding</keyword>
<sequence>MVTPLKLLNNRYRIIETLGRGGFGETFLARDTHMPSARKCVIKHLKPVLENPEIPPWLRDRFHREAAILEELGENHAQIPQLYAYFSEGEDFYLVQEWIPGLTLTQAHAQKGNFSSTAVEELLLGILPVLQFIHQRRIIHRDIKPDNIILREVDGKPILIDFGIIKETMGTLVNPDGRSAYSVALGTPGYMASEQAAGRPVFSSDLYSLGLTAIFLLTGKTPQYLTSDSRTGEILWRQGAPQVSPTLAKVIDQAVRYHPRERFSSATAMAQALQGSFSNVFTATGDRQGNTNGNDKIKPGPQPTAPTLVVGSPYNANDTQATKVYSQEFTGYSETQEGSPLIKWVVMPLVVLLVIAGGMAAGFWVTNQRRNNPPPTVEESPEETPTPLPSLQPRPDLFETPIPTPLPVTPSPEVTASPTPEPSPTPTEGTLAPMEPEPSLNEPVPTPE</sequence>
<keyword evidence="11" id="KW-0812">Transmembrane</keyword>
<dbReference type="InterPro" id="IPR000719">
    <property type="entry name" value="Prot_kinase_dom"/>
</dbReference>
<proteinExistence type="predicted"/>
<keyword evidence="5 13" id="KW-0418">Kinase</keyword>
<evidence type="ECO:0000256" key="11">
    <source>
        <dbReference type="SAM" id="Phobius"/>
    </source>
</evidence>
<dbReference type="EMBL" id="JADEVV010000082">
    <property type="protein sequence ID" value="MBE9255711.1"/>
    <property type="molecule type" value="Genomic_DNA"/>
</dbReference>
<keyword evidence="11" id="KW-0472">Membrane</keyword>
<evidence type="ECO:0000256" key="10">
    <source>
        <dbReference type="SAM" id="MobiDB-lite"/>
    </source>
</evidence>
<dbReference type="CDD" id="cd14014">
    <property type="entry name" value="STKc_PknB_like"/>
    <property type="match status" value="1"/>
</dbReference>
<keyword evidence="4 9" id="KW-0547">Nucleotide-binding</keyword>
<evidence type="ECO:0000313" key="13">
    <source>
        <dbReference type="EMBL" id="MBE9255711.1"/>
    </source>
</evidence>
<dbReference type="Proteomes" id="UP000658720">
    <property type="component" value="Unassembled WGS sequence"/>
</dbReference>
<comment type="caution">
    <text evidence="13">The sequence shown here is derived from an EMBL/GenBank/DDBJ whole genome shotgun (WGS) entry which is preliminary data.</text>
</comment>
<organism evidence="13 14">
    <name type="scientific">Synechocystis salina LEGE 00031</name>
    <dbReference type="NCBI Taxonomy" id="1828736"/>
    <lineage>
        <taxon>Bacteria</taxon>
        <taxon>Bacillati</taxon>
        <taxon>Cyanobacteriota</taxon>
        <taxon>Cyanophyceae</taxon>
        <taxon>Synechococcales</taxon>
        <taxon>Merismopediaceae</taxon>
        <taxon>Synechocystis</taxon>
    </lineage>
</organism>
<evidence type="ECO:0000256" key="9">
    <source>
        <dbReference type="PROSITE-ProRule" id="PRU10141"/>
    </source>
</evidence>
<dbReference type="InterPro" id="IPR008271">
    <property type="entry name" value="Ser/Thr_kinase_AS"/>
</dbReference>
<dbReference type="Gene3D" id="1.10.510.10">
    <property type="entry name" value="Transferase(Phosphotransferase) domain 1"/>
    <property type="match status" value="1"/>
</dbReference>
<dbReference type="PROSITE" id="PS00108">
    <property type="entry name" value="PROTEIN_KINASE_ST"/>
    <property type="match status" value="1"/>
</dbReference>
<reference evidence="13 14" key="1">
    <citation type="submission" date="2020-10" db="EMBL/GenBank/DDBJ databases">
        <authorList>
            <person name="Castelo-Branco R."/>
            <person name="Eusebio N."/>
            <person name="Adriana R."/>
            <person name="Vieira A."/>
            <person name="Brugerolle De Fraissinette N."/>
            <person name="Rezende De Castro R."/>
            <person name="Schneider M.P."/>
            <person name="Vasconcelos V."/>
            <person name="Leao P.N."/>
        </authorList>
    </citation>
    <scope>NUCLEOTIDE SEQUENCE [LARGE SCALE GENOMIC DNA]</scope>
    <source>
        <strain evidence="13 14">LEGE 00031</strain>
    </source>
</reference>